<dbReference type="PRINTS" id="PR00007">
    <property type="entry name" value="COMPLEMNTC1Q"/>
</dbReference>
<keyword evidence="5" id="KW-0176">Collagen</keyword>
<dbReference type="SMART" id="SM00110">
    <property type="entry name" value="C1Q"/>
    <property type="match status" value="1"/>
</dbReference>
<dbReference type="GeneTree" id="ENSGT00940000155435"/>
<organism evidence="8 9">
    <name type="scientific">Pygocentrus nattereri</name>
    <name type="common">Red-bellied piranha</name>
    <dbReference type="NCBI Taxonomy" id="42514"/>
    <lineage>
        <taxon>Eukaryota</taxon>
        <taxon>Metazoa</taxon>
        <taxon>Chordata</taxon>
        <taxon>Craniata</taxon>
        <taxon>Vertebrata</taxon>
        <taxon>Euteleostomi</taxon>
        <taxon>Actinopterygii</taxon>
        <taxon>Neopterygii</taxon>
        <taxon>Teleostei</taxon>
        <taxon>Ostariophysi</taxon>
        <taxon>Characiformes</taxon>
        <taxon>Characoidei</taxon>
        <taxon>Pygocentrus</taxon>
    </lineage>
</organism>
<dbReference type="GO" id="GO:0005581">
    <property type="term" value="C:collagen trimer"/>
    <property type="evidence" value="ECO:0007669"/>
    <property type="project" value="UniProtKB-KW"/>
</dbReference>
<keyword evidence="9" id="KW-1185">Reference proteome</keyword>
<dbReference type="InterPro" id="IPR001073">
    <property type="entry name" value="C1q_dom"/>
</dbReference>
<feature type="domain" description="C1q" evidence="7">
    <location>
        <begin position="103"/>
        <end position="236"/>
    </location>
</feature>
<dbReference type="SUPFAM" id="SSF49842">
    <property type="entry name" value="TNF-like"/>
    <property type="match status" value="1"/>
</dbReference>
<dbReference type="Ensembl" id="ENSPNAT00000004371.2">
    <property type="protein sequence ID" value="ENSPNAP00000005964.2"/>
    <property type="gene ID" value="ENSPNAG00000035930.1"/>
</dbReference>
<evidence type="ECO:0000256" key="2">
    <source>
        <dbReference type="ARBA" id="ARBA00022525"/>
    </source>
</evidence>
<dbReference type="PROSITE" id="PS50871">
    <property type="entry name" value="C1Q"/>
    <property type="match status" value="1"/>
</dbReference>
<dbReference type="PANTHER" id="PTHR15427">
    <property type="entry name" value="EMILIN ELASTIN MICROFIBRIL INTERFACE-LOCATED PROTEIN ELASTIN MICROFIBRIL INTERFACER"/>
    <property type="match status" value="1"/>
</dbReference>
<evidence type="ECO:0000256" key="4">
    <source>
        <dbReference type="ARBA" id="ARBA00022729"/>
    </source>
</evidence>
<dbReference type="FunFam" id="2.60.120.40:FF:000001">
    <property type="entry name" value="Complement C1q B chain"/>
    <property type="match status" value="1"/>
</dbReference>
<dbReference type="OMA" id="MPETKEW"/>
<evidence type="ECO:0000256" key="6">
    <source>
        <dbReference type="SAM" id="MobiDB-lite"/>
    </source>
</evidence>
<reference evidence="8" key="3">
    <citation type="submission" date="2025-09" db="UniProtKB">
        <authorList>
            <consortium name="Ensembl"/>
        </authorList>
    </citation>
    <scope>IDENTIFICATION</scope>
</reference>
<evidence type="ECO:0000259" key="7">
    <source>
        <dbReference type="PROSITE" id="PS50871"/>
    </source>
</evidence>
<dbReference type="Proteomes" id="UP001501920">
    <property type="component" value="Chromosome 19"/>
</dbReference>
<reference evidence="8 9" key="1">
    <citation type="submission" date="2020-10" db="EMBL/GenBank/DDBJ databases">
        <title>Pygocentrus nattereri (red-bellied piranha) genome, fPygNat1, primary haplotype.</title>
        <authorList>
            <person name="Myers G."/>
            <person name="Meyer A."/>
            <person name="Karagic N."/>
            <person name="Pippel M."/>
            <person name="Winkler S."/>
            <person name="Tracey A."/>
            <person name="Wood J."/>
            <person name="Formenti G."/>
            <person name="Howe K."/>
            <person name="Fedrigo O."/>
            <person name="Jarvis E.D."/>
        </authorList>
    </citation>
    <scope>NUCLEOTIDE SEQUENCE [LARGE SCALE GENOMIC DNA]</scope>
</reference>
<keyword evidence="4" id="KW-0732">Signal</keyword>
<dbReference type="InterPro" id="IPR050392">
    <property type="entry name" value="Collagen/C1q_domain"/>
</dbReference>
<keyword evidence="2" id="KW-0964">Secreted</keyword>
<dbReference type="AlphaFoldDB" id="A0A3B4C5Y6"/>
<proteinExistence type="predicted"/>
<dbReference type="Gene3D" id="2.60.120.40">
    <property type="match status" value="1"/>
</dbReference>
<evidence type="ECO:0000256" key="1">
    <source>
        <dbReference type="ARBA" id="ARBA00004498"/>
    </source>
</evidence>
<sequence length="264" mass="27818">SLLPGLDLRTMALTSYVMLTTQPGVQGLPGEPGQCPASCESIRGPPGEVGLPGIVGPRGLPGTVGMPGMKGQKGDKGEGHAGANGLNGEKGDVGMKGPPGPCSPAIQSAFSARLADLYPVADLPIPFTSVIYNMQFHYDPFTGIYKAPVNGTYVFSYHLVVFTRVLKVGLFHNFKPIVKSTELASLGSVSQQVVLHLSMGDEVWLQVRDTTSNGMYANSEASSTFSGFLLYPDSCDVPLSRELSEPIDGTYTWGELEAPATPAP</sequence>
<dbReference type="InterPro" id="IPR008983">
    <property type="entry name" value="Tumour_necrosis_fac-like_dom"/>
</dbReference>
<feature type="region of interest" description="Disordered" evidence="6">
    <location>
        <begin position="70"/>
        <end position="90"/>
    </location>
</feature>
<accession>A0A3B4C5Y6</accession>
<dbReference type="PANTHER" id="PTHR15427:SF52">
    <property type="entry name" value="C1Q DOMAIN-CONTAINING PROTEIN"/>
    <property type="match status" value="1"/>
</dbReference>
<comment type="subcellular location">
    <subcellularLocation>
        <location evidence="1">Secreted</location>
        <location evidence="1">Extracellular space</location>
        <location evidence="1">Extracellular matrix</location>
    </subcellularLocation>
</comment>
<evidence type="ECO:0000256" key="5">
    <source>
        <dbReference type="ARBA" id="ARBA00023119"/>
    </source>
</evidence>
<name>A0A3B4C5Y6_PYGNA</name>
<evidence type="ECO:0000256" key="3">
    <source>
        <dbReference type="ARBA" id="ARBA00022530"/>
    </source>
</evidence>
<evidence type="ECO:0000313" key="9">
    <source>
        <dbReference type="Proteomes" id="UP001501920"/>
    </source>
</evidence>
<reference evidence="8" key="2">
    <citation type="submission" date="2025-08" db="UniProtKB">
        <authorList>
            <consortium name="Ensembl"/>
        </authorList>
    </citation>
    <scope>IDENTIFICATION</scope>
</reference>
<protein>
    <recommendedName>
        <fullName evidence="7">C1q domain-containing protein</fullName>
    </recommendedName>
</protein>
<dbReference type="Pfam" id="PF00386">
    <property type="entry name" value="C1q"/>
    <property type="match status" value="1"/>
</dbReference>
<keyword evidence="3" id="KW-0272">Extracellular matrix</keyword>
<evidence type="ECO:0000313" key="8">
    <source>
        <dbReference type="Ensembl" id="ENSPNAP00000005964.2"/>
    </source>
</evidence>